<evidence type="ECO:0000256" key="2">
    <source>
        <dbReference type="ARBA" id="ARBA00009849"/>
    </source>
</evidence>
<dbReference type="GO" id="GO:0005229">
    <property type="term" value="F:intracellularly calcium-gated chloride channel activity"/>
    <property type="evidence" value="ECO:0007669"/>
    <property type="project" value="TreeGrafter"/>
</dbReference>
<keyword evidence="9 13" id="KW-0869">Chloride channel</keyword>
<reference evidence="15" key="2">
    <citation type="submission" date="2004-02" db="EMBL/GenBank/DDBJ databases">
        <authorList>
            <consortium name="Genoscope"/>
            <consortium name="Whitehead Institute Centre for Genome Research"/>
        </authorList>
    </citation>
    <scope>NUCLEOTIDE SEQUENCE</scope>
</reference>
<feature type="transmembrane region" description="Helical" evidence="13">
    <location>
        <begin position="301"/>
        <end position="323"/>
    </location>
</feature>
<keyword evidence="12 13" id="KW-0407">Ion channel</keyword>
<keyword evidence="6 13" id="KW-1133">Transmembrane helix</keyword>
<evidence type="ECO:0000256" key="4">
    <source>
        <dbReference type="ARBA" id="ARBA00022475"/>
    </source>
</evidence>
<dbReference type="KEGG" id="tng:GSTEN00015728G001"/>
<protein>
    <recommendedName>
        <fullName evidence="13">Protein tweety homolog</fullName>
    </recommendedName>
</protein>
<evidence type="ECO:0000256" key="1">
    <source>
        <dbReference type="ARBA" id="ARBA00004651"/>
    </source>
</evidence>
<comment type="subcellular location">
    <subcellularLocation>
        <location evidence="1 13">Cell membrane</location>
        <topology evidence="1 13">Multi-pass membrane protein</topology>
    </subcellularLocation>
</comment>
<reference evidence="15" key="1">
    <citation type="journal article" date="2004" name="Nature">
        <title>Genome duplication in the teleost fish Tetraodon nigroviridis reveals the early vertebrate proto-karyotype.</title>
        <authorList>
            <person name="Jaillon O."/>
            <person name="Aury J.-M."/>
            <person name="Brunet F."/>
            <person name="Petit J.-L."/>
            <person name="Stange-Thomann N."/>
            <person name="Mauceli E."/>
            <person name="Bouneau L."/>
            <person name="Fischer C."/>
            <person name="Ozouf-Costaz C."/>
            <person name="Bernot A."/>
            <person name="Nicaud S."/>
            <person name="Jaffe D."/>
            <person name="Fisher S."/>
            <person name="Lutfalla G."/>
            <person name="Dossat C."/>
            <person name="Segurens B."/>
            <person name="Dasilva C."/>
            <person name="Salanoubat M."/>
            <person name="Levy M."/>
            <person name="Boudet N."/>
            <person name="Castellano S."/>
            <person name="Anthouard V."/>
            <person name="Jubin C."/>
            <person name="Castelli V."/>
            <person name="Katinka M."/>
            <person name="Vacherie B."/>
            <person name="Biemont C."/>
            <person name="Skalli Z."/>
            <person name="Cattolico L."/>
            <person name="Poulain J."/>
            <person name="De Berardinis V."/>
            <person name="Cruaud C."/>
            <person name="Duprat S."/>
            <person name="Brottier P."/>
            <person name="Coutanceau J.-P."/>
            <person name="Gouzy J."/>
            <person name="Parra G."/>
            <person name="Lardier G."/>
            <person name="Chapple C."/>
            <person name="McKernan K.J."/>
            <person name="McEwan P."/>
            <person name="Bosak S."/>
            <person name="Kellis M."/>
            <person name="Volff J.-N."/>
            <person name="Guigo R."/>
            <person name="Zody M.C."/>
            <person name="Mesirov J."/>
            <person name="Lindblad-Toh K."/>
            <person name="Birren B."/>
            <person name="Nusbaum C."/>
            <person name="Kahn D."/>
            <person name="Robinson-Rechavi M."/>
            <person name="Laudet V."/>
            <person name="Schachter V."/>
            <person name="Quetier F."/>
            <person name="Saurin W."/>
            <person name="Scarpelli C."/>
            <person name="Wincker P."/>
            <person name="Lander E.S."/>
            <person name="Weissenbach J."/>
            <person name="Roest Crollius H."/>
        </authorList>
    </citation>
    <scope>NUCLEOTIDE SEQUENCE [LARGE SCALE GENOMIC DNA]</scope>
</reference>
<keyword evidence="11 13" id="KW-0868">Chloride</keyword>
<evidence type="ECO:0000256" key="13">
    <source>
        <dbReference type="RuleBase" id="RU361114"/>
    </source>
</evidence>
<feature type="non-terminal residue" evidence="15">
    <location>
        <position position="636"/>
    </location>
</feature>
<evidence type="ECO:0000256" key="8">
    <source>
        <dbReference type="ARBA" id="ARBA00023136"/>
    </source>
</evidence>
<evidence type="ECO:0000256" key="14">
    <source>
        <dbReference type="SAM" id="MobiDB-lite"/>
    </source>
</evidence>
<dbReference type="Pfam" id="PF04906">
    <property type="entry name" value="Tweety"/>
    <property type="match status" value="2"/>
</dbReference>
<evidence type="ECO:0000256" key="7">
    <source>
        <dbReference type="ARBA" id="ARBA00023065"/>
    </source>
</evidence>
<name>Q4SMJ9_TETNG</name>
<keyword evidence="7 13" id="KW-0406">Ion transport</keyword>
<dbReference type="InterPro" id="IPR006990">
    <property type="entry name" value="Tweety"/>
</dbReference>
<proteinExistence type="inferred from homology"/>
<dbReference type="PANTHER" id="PTHR12424:SF4">
    <property type="entry name" value="PROTEIN TWEETY HOMOLOG 3"/>
    <property type="match status" value="1"/>
</dbReference>
<evidence type="ECO:0000256" key="6">
    <source>
        <dbReference type="ARBA" id="ARBA00022989"/>
    </source>
</evidence>
<evidence type="ECO:0000256" key="9">
    <source>
        <dbReference type="ARBA" id="ARBA00023173"/>
    </source>
</evidence>
<dbReference type="OrthoDB" id="187568at2759"/>
<evidence type="ECO:0000256" key="10">
    <source>
        <dbReference type="ARBA" id="ARBA00023180"/>
    </source>
</evidence>
<sequence length="636" mass="69300">VNYSPPWWVNLLHRLPHFNLEFQIVSSDFRPEDSEYQKPSGQMVAKTVLKPQSGQVSPCTHRPCPEMSLSGDSDASSNCIVSGQPQFHSCNTLRRNHVTCWDREAAVCRSCGASALFGPVVQSILLLSAIALLCLALDLLFLLFYSFWLCCRRRKSDDSSSHSHSHSQQPSADCCCTAWCVIIATLVCSAGIAVGFYGNGESSDGASRVVYSLRHANHTISGVEKLVSDSSLALNQTVEENLVQLESAYKEQTDYVSIVQKLQGQLDELVRLVADVPFWSNTAVSLEQLAQRTEAFDFYRWLGYLGLLLFDVLICLLVLFGLIRNSRSTLIGVCLLGVLTLIISWGSLGLELAVAASASDFCVSPDTYVTRVTEENAVINQDILQYYLRCSSGQVNPFQQVQDLPGSVLVVAKGPGPQARLADVSLRVVAEAVGESQGVGGDAGRRGGLLRSAARDHANTKANLEQIQSVLNATEVGLHQLTALVDCRSLHMDYVQALTGLCYDGVEGLIYLVLFSFVTALMFSSIVCSVPHTWPGKRTDEEDGEDESGASRGGIHDNLYRVHMPSLYSCGSSYGSEASLPATAHTVSNAPVTEYMSQNANFQNPRCENTPLIGRESPPPSYTSSMRAKYLATNRP</sequence>
<feature type="transmembrane region" description="Helical" evidence="13">
    <location>
        <begin position="124"/>
        <end position="151"/>
    </location>
</feature>
<evidence type="ECO:0000256" key="3">
    <source>
        <dbReference type="ARBA" id="ARBA00022448"/>
    </source>
</evidence>
<feature type="non-terminal residue" evidence="15">
    <location>
        <position position="1"/>
    </location>
</feature>
<gene>
    <name evidence="15" type="ORF">GSTENG00015728001</name>
</gene>
<dbReference type="GO" id="GO:0072320">
    <property type="term" value="F:volume-sensitive chloride channel activity"/>
    <property type="evidence" value="ECO:0007669"/>
    <property type="project" value="TreeGrafter"/>
</dbReference>
<feature type="region of interest" description="Disordered" evidence="14">
    <location>
        <begin position="611"/>
        <end position="636"/>
    </location>
</feature>
<keyword evidence="8 13" id="KW-0472">Membrane</keyword>
<accession>Q4SMJ9</accession>
<comment type="function">
    <text evidence="13">Probable chloride channel.</text>
</comment>
<feature type="transmembrane region" description="Helical" evidence="13">
    <location>
        <begin position="330"/>
        <end position="348"/>
    </location>
</feature>
<comment type="caution">
    <text evidence="15">The sequence shown here is derived from an EMBL/GenBank/DDBJ whole genome shotgun (WGS) entry which is preliminary data.</text>
</comment>
<feature type="transmembrane region" description="Helical" evidence="13">
    <location>
        <begin position="509"/>
        <end position="530"/>
    </location>
</feature>
<keyword evidence="5 13" id="KW-0812">Transmembrane</keyword>
<feature type="transmembrane region" description="Helical" evidence="13">
    <location>
        <begin position="172"/>
        <end position="197"/>
    </location>
</feature>
<evidence type="ECO:0000313" key="15">
    <source>
        <dbReference type="EMBL" id="CAF98133.1"/>
    </source>
</evidence>
<evidence type="ECO:0000256" key="12">
    <source>
        <dbReference type="ARBA" id="ARBA00023303"/>
    </source>
</evidence>
<keyword evidence="10" id="KW-0325">Glycoprotein</keyword>
<dbReference type="GO" id="GO:0034707">
    <property type="term" value="C:chloride channel complex"/>
    <property type="evidence" value="ECO:0007669"/>
    <property type="project" value="UniProtKB-UniRule"/>
</dbReference>
<organism evidence="15">
    <name type="scientific">Tetraodon nigroviridis</name>
    <name type="common">Spotted green pufferfish</name>
    <name type="synonym">Chelonodon nigroviridis</name>
    <dbReference type="NCBI Taxonomy" id="99883"/>
    <lineage>
        <taxon>Eukaryota</taxon>
        <taxon>Metazoa</taxon>
        <taxon>Chordata</taxon>
        <taxon>Craniata</taxon>
        <taxon>Vertebrata</taxon>
        <taxon>Euteleostomi</taxon>
        <taxon>Actinopterygii</taxon>
        <taxon>Neopterygii</taxon>
        <taxon>Teleostei</taxon>
        <taxon>Neoteleostei</taxon>
        <taxon>Acanthomorphata</taxon>
        <taxon>Eupercaria</taxon>
        <taxon>Tetraodontiformes</taxon>
        <taxon>Tetradontoidea</taxon>
        <taxon>Tetraodontidae</taxon>
        <taxon>Tetraodon</taxon>
    </lineage>
</organism>
<dbReference type="AlphaFoldDB" id="Q4SMJ9"/>
<dbReference type="EMBL" id="CAAE01014547">
    <property type="protein sequence ID" value="CAF98133.1"/>
    <property type="molecule type" value="Genomic_DNA"/>
</dbReference>
<dbReference type="GO" id="GO:0005886">
    <property type="term" value="C:plasma membrane"/>
    <property type="evidence" value="ECO:0007669"/>
    <property type="project" value="UniProtKB-SubCell"/>
</dbReference>
<evidence type="ECO:0000256" key="5">
    <source>
        <dbReference type="ARBA" id="ARBA00022692"/>
    </source>
</evidence>
<dbReference type="CDD" id="cd07912">
    <property type="entry name" value="Tweety_N"/>
    <property type="match status" value="1"/>
</dbReference>
<evidence type="ECO:0000256" key="11">
    <source>
        <dbReference type="ARBA" id="ARBA00023214"/>
    </source>
</evidence>
<keyword evidence="3 13" id="KW-0813">Transport</keyword>
<keyword evidence="4" id="KW-1003">Cell membrane</keyword>
<comment type="similarity">
    <text evidence="2 13">Belongs to the tweety family.</text>
</comment>
<feature type="region of interest" description="Disordered" evidence="14">
    <location>
        <begin position="534"/>
        <end position="556"/>
    </location>
</feature>
<dbReference type="PANTHER" id="PTHR12424">
    <property type="entry name" value="TWEETY-RELATED"/>
    <property type="match status" value="1"/>
</dbReference>